<comment type="caution">
    <text evidence="6">The sequence shown here is derived from an EMBL/GenBank/DDBJ whole genome shotgun (WGS) entry which is preliminary data.</text>
</comment>
<keyword evidence="5" id="KW-0119">Carbohydrate metabolism</keyword>
<dbReference type="Proteomes" id="UP000247832">
    <property type="component" value="Unassembled WGS sequence"/>
</dbReference>
<dbReference type="PANTHER" id="PTHR46193:SF18">
    <property type="entry name" value="HEXITOL PHOSPHATASE B"/>
    <property type="match status" value="1"/>
</dbReference>
<dbReference type="SUPFAM" id="SSF56784">
    <property type="entry name" value="HAD-like"/>
    <property type="match status" value="1"/>
</dbReference>
<keyword evidence="3" id="KW-0479">Metal-binding</keyword>
<keyword evidence="4" id="KW-0460">Magnesium</keyword>
<dbReference type="RefSeq" id="WP_110503128.1">
    <property type="nucleotide sequence ID" value="NZ_QJVD01000052.1"/>
</dbReference>
<evidence type="ECO:0000256" key="5">
    <source>
        <dbReference type="ARBA" id="ARBA00023277"/>
    </source>
</evidence>
<evidence type="ECO:0000256" key="1">
    <source>
        <dbReference type="ARBA" id="ARBA00001946"/>
    </source>
</evidence>
<evidence type="ECO:0008006" key="8">
    <source>
        <dbReference type="Google" id="ProtNLM"/>
    </source>
</evidence>
<dbReference type="SFLD" id="SFLDG01129">
    <property type="entry name" value="C1.5:_HAD__Beta-PGM__Phosphata"/>
    <property type="match status" value="1"/>
</dbReference>
<protein>
    <recommendedName>
        <fullName evidence="8">Haloacid dehalogenase</fullName>
    </recommendedName>
</protein>
<dbReference type="InterPro" id="IPR023214">
    <property type="entry name" value="HAD_sf"/>
</dbReference>
<comment type="cofactor">
    <cofactor evidence="1">
        <name>Mg(2+)</name>
        <dbReference type="ChEBI" id="CHEBI:18420"/>
    </cofactor>
</comment>
<reference evidence="6 7" key="1">
    <citation type="submission" date="2018-05" db="EMBL/GenBank/DDBJ databases">
        <title>Genetic diversity of glacier-inhabiting Cryobacterium bacteria in China and description of Cryobacterium mengkeensis sp. nov. and Arthrobacter glacialis sp. nov.</title>
        <authorList>
            <person name="Liu Q."/>
            <person name="Xin Y.-H."/>
        </authorList>
    </citation>
    <scope>NUCLEOTIDE SEQUENCE [LARGE SCALE GENOMIC DNA]</scope>
    <source>
        <strain evidence="6 7">LI2</strain>
    </source>
</reference>
<dbReference type="InterPro" id="IPR023198">
    <property type="entry name" value="PGP-like_dom2"/>
</dbReference>
<dbReference type="OrthoDB" id="9797743at2"/>
<dbReference type="SFLD" id="SFLDS00003">
    <property type="entry name" value="Haloacid_Dehalogenase"/>
    <property type="match status" value="1"/>
</dbReference>
<proteinExistence type="inferred from homology"/>
<accession>A0A2V5L006</accession>
<dbReference type="InterPro" id="IPR006439">
    <property type="entry name" value="HAD-SF_hydro_IA"/>
</dbReference>
<gene>
    <name evidence="6" type="ORF">CVV68_21995</name>
</gene>
<dbReference type="PANTHER" id="PTHR46193">
    <property type="entry name" value="6-PHOSPHOGLUCONATE PHOSPHATASE"/>
    <property type="match status" value="1"/>
</dbReference>
<dbReference type="Gene3D" id="3.40.50.1000">
    <property type="entry name" value="HAD superfamily/HAD-like"/>
    <property type="match status" value="1"/>
</dbReference>
<dbReference type="NCBIfam" id="TIGR01509">
    <property type="entry name" value="HAD-SF-IA-v3"/>
    <property type="match status" value="1"/>
</dbReference>
<dbReference type="Gene3D" id="1.10.150.240">
    <property type="entry name" value="Putative phosphatase, domain 2"/>
    <property type="match status" value="1"/>
</dbReference>
<dbReference type="GO" id="GO:0046872">
    <property type="term" value="F:metal ion binding"/>
    <property type="evidence" value="ECO:0007669"/>
    <property type="project" value="UniProtKB-KW"/>
</dbReference>
<evidence type="ECO:0000256" key="3">
    <source>
        <dbReference type="ARBA" id="ARBA00022723"/>
    </source>
</evidence>
<dbReference type="Pfam" id="PF00702">
    <property type="entry name" value="Hydrolase"/>
    <property type="match status" value="1"/>
</dbReference>
<organism evidence="6 7">
    <name type="scientific">Arthrobacter livingstonensis</name>
    <dbReference type="NCBI Taxonomy" id="670078"/>
    <lineage>
        <taxon>Bacteria</taxon>
        <taxon>Bacillati</taxon>
        <taxon>Actinomycetota</taxon>
        <taxon>Actinomycetes</taxon>
        <taxon>Micrococcales</taxon>
        <taxon>Micrococcaceae</taxon>
        <taxon>Arthrobacter</taxon>
    </lineage>
</organism>
<evidence type="ECO:0000256" key="4">
    <source>
        <dbReference type="ARBA" id="ARBA00022842"/>
    </source>
</evidence>
<dbReference type="EMBL" id="QJVD01000052">
    <property type="protein sequence ID" value="PYI64419.1"/>
    <property type="molecule type" value="Genomic_DNA"/>
</dbReference>
<dbReference type="AlphaFoldDB" id="A0A2V5L006"/>
<dbReference type="InterPro" id="IPR051600">
    <property type="entry name" value="Beta-PGM-like"/>
</dbReference>
<evidence type="ECO:0000313" key="6">
    <source>
        <dbReference type="EMBL" id="PYI64419.1"/>
    </source>
</evidence>
<name>A0A2V5L006_9MICC</name>
<keyword evidence="7" id="KW-1185">Reference proteome</keyword>
<sequence length="259" mass="26999">MTPAVESPVAAALVGLPVATIVCLFDLDGVLTATATVHAAAWQEMFDSYLKSRAQRLGTPFVAFDPATDYDTYVDGKSRPMGPPPFWPRGGIELPVGGPDDLSGAETITALGETKNEIPLRRIRHDGVQAYAGSVRYVRAVRMVGLRTAVVSSSANCAQILAAAGIAEMFEIHIDGLSLRAEGMAGKPEPDSYLAAARALGVAPGPAAVFEDAIAGVQAGRAGRFGYVVGVDRVGQSPALRAAGADIVVTDPAELLERR</sequence>
<comment type="similarity">
    <text evidence="2">Belongs to the HAD-like hydrolase superfamily. CbbY/CbbZ/Gph/YieH family.</text>
</comment>
<dbReference type="GO" id="GO:0003824">
    <property type="term" value="F:catalytic activity"/>
    <property type="evidence" value="ECO:0007669"/>
    <property type="project" value="UniProtKB-ARBA"/>
</dbReference>
<evidence type="ECO:0000313" key="7">
    <source>
        <dbReference type="Proteomes" id="UP000247832"/>
    </source>
</evidence>
<evidence type="ECO:0000256" key="2">
    <source>
        <dbReference type="ARBA" id="ARBA00006171"/>
    </source>
</evidence>
<dbReference type="InterPro" id="IPR036412">
    <property type="entry name" value="HAD-like_sf"/>
</dbReference>